<reference evidence="9 10" key="1">
    <citation type="submission" date="2017-01" db="EMBL/GenBank/DDBJ databases">
        <title>Whole-Genome Shotgun Sequencing of Two beta-Proteobacterial Species in Search of the Bulgecin Biosynthetic Cluster.</title>
        <authorList>
            <person name="Horsman M.E."/>
            <person name="Marous D.R."/>
            <person name="Li R."/>
            <person name="Oliver R.A."/>
            <person name="Byun B."/>
            <person name="Emrich S.J."/>
            <person name="Boggess B."/>
            <person name="Townsend C.A."/>
            <person name="Mobashery S."/>
        </authorList>
    </citation>
    <scope>NUCLEOTIDE SEQUENCE [LARGE SCALE GENOMIC DNA]</scope>
    <source>
        <strain evidence="9 10">ATCC 31433</strain>
    </source>
</reference>
<dbReference type="InterPro" id="IPR036329">
    <property type="entry name" value="Aro-AA_hydroxylase_C_sf"/>
</dbReference>
<dbReference type="RefSeq" id="WP_157721078.1">
    <property type="nucleotide sequence ID" value="NZ_CP020738.1"/>
</dbReference>
<comment type="cofactor">
    <cofactor evidence="1 7">
        <name>Fe(2+)</name>
        <dbReference type="ChEBI" id="CHEBI:29033"/>
    </cofactor>
</comment>
<dbReference type="GeneID" id="69001471"/>
<evidence type="ECO:0000256" key="7">
    <source>
        <dbReference type="PIRSR" id="PIRSR601273-2"/>
    </source>
</evidence>
<gene>
    <name evidence="9" type="ORF">BZL54_22125</name>
</gene>
<feature type="binding site" evidence="7">
    <location>
        <position position="162"/>
    </location>
    <ligand>
        <name>Fe cation</name>
        <dbReference type="ChEBI" id="CHEBI:24875"/>
    </ligand>
</feature>
<evidence type="ECO:0000259" key="8">
    <source>
        <dbReference type="PROSITE" id="PS51410"/>
    </source>
</evidence>
<keyword evidence="5 7" id="KW-0408">Iron</keyword>
<dbReference type="EMBL" id="MTZU01000069">
    <property type="protein sequence ID" value="PCE30152.1"/>
    <property type="molecule type" value="Genomic_DNA"/>
</dbReference>
<feature type="binding site" evidence="7">
    <location>
        <position position="120"/>
    </location>
    <ligand>
        <name>Fe cation</name>
        <dbReference type="ChEBI" id="CHEBI:24875"/>
    </ligand>
</feature>
<dbReference type="PROSITE" id="PS51410">
    <property type="entry name" value="BH4_AAA_HYDROXYL_2"/>
    <property type="match status" value="1"/>
</dbReference>
<keyword evidence="3 7" id="KW-0479">Metal-binding</keyword>
<dbReference type="GO" id="GO:0005506">
    <property type="term" value="F:iron ion binding"/>
    <property type="evidence" value="ECO:0007669"/>
    <property type="project" value="InterPro"/>
</dbReference>
<sequence length="250" mass="28064">MDIGSGMAPGTRDPRQDDRTWFELMRGYVARLSLHGCREFKTGLDQLRFTQQVAERIEDIDAKVRRACGWGVRAVDGLLPSDEFYPMLQRRIFPIAHELRQPEELEFSVLPDLFHDSLGHLPLLTSPVYSGFLDAYSGVALKFLDNPQALRLLGRLYWYAIETGLVMEHGRLKILGAAIATSAAECDAVYSGRIRVAPFDFARVFASDYDTFKLQKQYFVLDSFAMLADLGARIEDALTECLSDASIAAS</sequence>
<comment type="caution">
    <text evidence="9">The sequence shown here is derived from an EMBL/GenBank/DDBJ whole genome shotgun (WGS) entry which is preliminary data.</text>
</comment>
<dbReference type="Proteomes" id="UP000217994">
    <property type="component" value="Unassembled WGS sequence"/>
</dbReference>
<dbReference type="InterPro" id="IPR036951">
    <property type="entry name" value="ArAA_hydroxylase_sf"/>
</dbReference>
<evidence type="ECO:0000256" key="5">
    <source>
        <dbReference type="ARBA" id="ARBA00023004"/>
    </source>
</evidence>
<dbReference type="Pfam" id="PF00351">
    <property type="entry name" value="Biopterin_H"/>
    <property type="match status" value="1"/>
</dbReference>
<proteinExistence type="inferred from homology"/>
<evidence type="ECO:0000313" key="10">
    <source>
        <dbReference type="Proteomes" id="UP000217994"/>
    </source>
</evidence>
<dbReference type="AlphaFoldDB" id="A0A2A4FBU1"/>
<dbReference type="Gene3D" id="1.10.800.10">
    <property type="entry name" value="Aromatic amino acid hydroxylase"/>
    <property type="match status" value="1"/>
</dbReference>
<keyword evidence="4" id="KW-0560">Oxidoreductase</keyword>
<dbReference type="InterPro" id="IPR019774">
    <property type="entry name" value="Aromatic-AA_hydroxylase_C"/>
</dbReference>
<feature type="binding site" evidence="7">
    <location>
        <position position="115"/>
    </location>
    <ligand>
        <name>Fe cation</name>
        <dbReference type="ChEBI" id="CHEBI:24875"/>
    </ligand>
</feature>
<keyword evidence="6" id="KW-0503">Monooxygenase</keyword>
<dbReference type="GO" id="GO:0016714">
    <property type="term" value="F:oxidoreductase activity, acting on paired donors, with incorporation or reduction of molecular oxygen, reduced pteridine as one donor, and incorporation of one atom of oxygen"/>
    <property type="evidence" value="ECO:0007669"/>
    <property type="project" value="InterPro"/>
</dbReference>
<dbReference type="InterPro" id="IPR001273">
    <property type="entry name" value="ArAA_hydroxylase"/>
</dbReference>
<evidence type="ECO:0000256" key="3">
    <source>
        <dbReference type="ARBA" id="ARBA00022723"/>
    </source>
</evidence>
<organism evidence="9 10">
    <name type="scientific">Burkholderia ubonensis subsp. mesacidophila</name>
    <dbReference type="NCBI Taxonomy" id="265293"/>
    <lineage>
        <taxon>Bacteria</taxon>
        <taxon>Pseudomonadati</taxon>
        <taxon>Pseudomonadota</taxon>
        <taxon>Betaproteobacteria</taxon>
        <taxon>Burkholderiales</taxon>
        <taxon>Burkholderiaceae</taxon>
        <taxon>Burkholderia</taxon>
        <taxon>Burkholderia cepacia complex</taxon>
    </lineage>
</organism>
<dbReference type="PANTHER" id="PTHR11473">
    <property type="entry name" value="AROMATIC AMINO ACID HYDROXYLASE"/>
    <property type="match status" value="1"/>
</dbReference>
<name>A0A2A4FBU1_9BURK</name>
<comment type="similarity">
    <text evidence="2">Belongs to the biopterin-dependent aromatic amino acid hydroxylase family.</text>
</comment>
<evidence type="ECO:0000313" key="9">
    <source>
        <dbReference type="EMBL" id="PCE30152.1"/>
    </source>
</evidence>
<evidence type="ECO:0000256" key="2">
    <source>
        <dbReference type="ARBA" id="ARBA00009712"/>
    </source>
</evidence>
<dbReference type="GO" id="GO:0009072">
    <property type="term" value="P:aromatic amino acid metabolic process"/>
    <property type="evidence" value="ECO:0007669"/>
    <property type="project" value="InterPro"/>
</dbReference>
<evidence type="ECO:0000256" key="1">
    <source>
        <dbReference type="ARBA" id="ARBA00001954"/>
    </source>
</evidence>
<evidence type="ECO:0000256" key="4">
    <source>
        <dbReference type="ARBA" id="ARBA00023002"/>
    </source>
</evidence>
<protein>
    <recommendedName>
        <fullName evidence="8">Biopterin-dependent aromatic amino acid hydroxylase family profile domain-containing protein</fullName>
    </recommendedName>
</protein>
<evidence type="ECO:0000256" key="6">
    <source>
        <dbReference type="ARBA" id="ARBA00023033"/>
    </source>
</evidence>
<dbReference type="PANTHER" id="PTHR11473:SF24">
    <property type="entry name" value="PHENYLALANINE-4-HYDROXYLASE"/>
    <property type="match status" value="1"/>
</dbReference>
<dbReference type="SUPFAM" id="SSF56534">
    <property type="entry name" value="Aromatic aminoacid monoxygenases, catalytic and oligomerization domains"/>
    <property type="match status" value="1"/>
</dbReference>
<feature type="domain" description="Biopterin-dependent aromatic amino acid hydroxylase family profile" evidence="8">
    <location>
        <begin position="1"/>
        <end position="250"/>
    </location>
</feature>
<accession>A0A2A4FBU1</accession>